<evidence type="ECO:0000313" key="8">
    <source>
        <dbReference type="EMBL" id="OJJ76892.1"/>
    </source>
</evidence>
<dbReference type="GO" id="GO:0003677">
    <property type="term" value="F:DNA binding"/>
    <property type="evidence" value="ECO:0007669"/>
    <property type="project" value="UniProtKB-KW"/>
</dbReference>
<accession>A0A1L9UZ91</accession>
<reference evidence="9" key="1">
    <citation type="journal article" date="2017" name="Genome Biol.">
        <title>Comparative genomics reveals high biological diversity and specific adaptations in the industrially and medically important fungal genus Aspergillus.</title>
        <authorList>
            <person name="de Vries R.P."/>
            <person name="Riley R."/>
            <person name="Wiebenga A."/>
            <person name="Aguilar-Osorio G."/>
            <person name="Amillis S."/>
            <person name="Uchima C.A."/>
            <person name="Anderluh G."/>
            <person name="Asadollahi M."/>
            <person name="Askin M."/>
            <person name="Barry K."/>
            <person name="Battaglia E."/>
            <person name="Bayram O."/>
            <person name="Benocci T."/>
            <person name="Braus-Stromeyer S.A."/>
            <person name="Caldana C."/>
            <person name="Canovas D."/>
            <person name="Cerqueira G.C."/>
            <person name="Chen F."/>
            <person name="Chen W."/>
            <person name="Choi C."/>
            <person name="Clum A."/>
            <person name="Dos Santos R.A."/>
            <person name="Damasio A.R."/>
            <person name="Diallinas G."/>
            <person name="Emri T."/>
            <person name="Fekete E."/>
            <person name="Flipphi M."/>
            <person name="Freyberg S."/>
            <person name="Gallo A."/>
            <person name="Gournas C."/>
            <person name="Habgood R."/>
            <person name="Hainaut M."/>
            <person name="Harispe M.L."/>
            <person name="Henrissat B."/>
            <person name="Hilden K.S."/>
            <person name="Hope R."/>
            <person name="Hossain A."/>
            <person name="Karabika E."/>
            <person name="Karaffa L."/>
            <person name="Karanyi Z."/>
            <person name="Krasevec N."/>
            <person name="Kuo A."/>
            <person name="Kusch H."/>
            <person name="LaButti K."/>
            <person name="Lagendijk E.L."/>
            <person name="Lapidus A."/>
            <person name="Levasseur A."/>
            <person name="Lindquist E."/>
            <person name="Lipzen A."/>
            <person name="Logrieco A.F."/>
            <person name="MacCabe A."/>
            <person name="Maekelae M.R."/>
            <person name="Malavazi I."/>
            <person name="Melin P."/>
            <person name="Meyer V."/>
            <person name="Mielnichuk N."/>
            <person name="Miskei M."/>
            <person name="Molnar A.P."/>
            <person name="Mule G."/>
            <person name="Ngan C.Y."/>
            <person name="Orejas M."/>
            <person name="Orosz E."/>
            <person name="Ouedraogo J.P."/>
            <person name="Overkamp K.M."/>
            <person name="Park H.-S."/>
            <person name="Perrone G."/>
            <person name="Piumi F."/>
            <person name="Punt P.J."/>
            <person name="Ram A.F."/>
            <person name="Ramon A."/>
            <person name="Rauscher S."/>
            <person name="Record E."/>
            <person name="Riano-Pachon D.M."/>
            <person name="Robert V."/>
            <person name="Roehrig J."/>
            <person name="Ruller R."/>
            <person name="Salamov A."/>
            <person name="Salih N.S."/>
            <person name="Samson R.A."/>
            <person name="Sandor E."/>
            <person name="Sanguinetti M."/>
            <person name="Schuetze T."/>
            <person name="Sepcic K."/>
            <person name="Shelest E."/>
            <person name="Sherlock G."/>
            <person name="Sophianopoulou V."/>
            <person name="Squina F.M."/>
            <person name="Sun H."/>
            <person name="Susca A."/>
            <person name="Todd R.B."/>
            <person name="Tsang A."/>
            <person name="Unkles S.E."/>
            <person name="van de Wiele N."/>
            <person name="van Rossen-Uffink D."/>
            <person name="Oliveira J.V."/>
            <person name="Vesth T.C."/>
            <person name="Visser J."/>
            <person name="Yu J.-H."/>
            <person name="Zhou M."/>
            <person name="Andersen M.R."/>
            <person name="Archer D.B."/>
            <person name="Baker S.E."/>
            <person name="Benoit I."/>
            <person name="Brakhage A.A."/>
            <person name="Braus G.H."/>
            <person name="Fischer R."/>
            <person name="Frisvad J.C."/>
            <person name="Goldman G.H."/>
            <person name="Houbraken J."/>
            <person name="Oakley B."/>
            <person name="Pocsi I."/>
            <person name="Scazzocchio C."/>
            <person name="Seiboth B."/>
            <person name="vanKuyk P.A."/>
            <person name="Wortman J."/>
            <person name="Dyer P.S."/>
            <person name="Grigoriev I.V."/>
        </authorList>
    </citation>
    <scope>NUCLEOTIDE SEQUENCE [LARGE SCALE GENOMIC DNA]</scope>
    <source>
        <strain evidence="9">CBS 101740 / IMI 381727 / IBT 21946</strain>
    </source>
</reference>
<dbReference type="Gene3D" id="4.10.240.10">
    <property type="entry name" value="Zn(2)-C6 fungal-type DNA-binding domain"/>
    <property type="match status" value="1"/>
</dbReference>
<evidence type="ECO:0000256" key="2">
    <source>
        <dbReference type="ARBA" id="ARBA00022723"/>
    </source>
</evidence>
<keyword evidence="6" id="KW-0539">Nucleus</keyword>
<dbReference type="GeneID" id="93572691"/>
<evidence type="ECO:0000259" key="7">
    <source>
        <dbReference type="PROSITE" id="PS50048"/>
    </source>
</evidence>
<sequence>MSQPSAATRRHRRGTACDECRRRKLRCDGQKPQCGRCLDMGIACELTQRSARGPKKGHLRDLKNRLVYLEALLENSVPAEDTQQDLHAVTEYTGDPSLLPLVRTGHAADVGTSEPWISTGTVTSNSEHERLLQPDLTPGVPSFSQRSSVGPVLSGHSTPIQRITSLVQEELDQLYLDRVHNSIPILHQRRYMSWSKSSTKTAPRRCLQYAMWTLAALLSTQFRDMIEPLYQETKRMLDQCTVGANEDSNIDTAIGQAWVLLVVFESMRTYHRQAWMSAGSAFRFVQAMHYHEIDSLDDGKRGSAYAQRDDDFIEVEERRRVFWMAYFLDHIISMRGDWPITLNEHVICTRLPASDSKFQNGYRELGPFLSEAITDSTLQVRSSFTECLILVTICGRSLLQRQQCQISKAYGDMTLDWTEQRQWLDRLLVSRFQVLSQCYPVPTESNDPLLLFTHILAHATVIYYCKTMIQSDAPSNFTQSSEFRYEHRALEASKNIIRLATTLPEMPFSKVHPLMPMPLFICAEFLYSNIHNNVSVQSPIQDLFRIFSELKNVNDHEQSYLDLLPRSCILKTAVMVGLGDEGGARN</sequence>
<proteinExistence type="predicted"/>
<dbReference type="InterPro" id="IPR001138">
    <property type="entry name" value="Zn2Cys6_DnaBD"/>
</dbReference>
<dbReference type="Proteomes" id="UP000184499">
    <property type="component" value="Unassembled WGS sequence"/>
</dbReference>
<dbReference type="RefSeq" id="XP_067484139.1">
    <property type="nucleotide sequence ID" value="XM_067620203.1"/>
</dbReference>
<gene>
    <name evidence="8" type="ORF">ASPBRDRAFT_190238</name>
</gene>
<dbReference type="InterPro" id="IPR050815">
    <property type="entry name" value="TF_fung"/>
</dbReference>
<dbReference type="GO" id="GO:0009893">
    <property type="term" value="P:positive regulation of metabolic process"/>
    <property type="evidence" value="ECO:0007669"/>
    <property type="project" value="UniProtKB-ARBA"/>
</dbReference>
<dbReference type="GO" id="GO:0000981">
    <property type="term" value="F:DNA-binding transcription factor activity, RNA polymerase II-specific"/>
    <property type="evidence" value="ECO:0007669"/>
    <property type="project" value="InterPro"/>
</dbReference>
<dbReference type="PROSITE" id="PS50048">
    <property type="entry name" value="ZN2_CY6_FUNGAL_2"/>
    <property type="match status" value="1"/>
</dbReference>
<evidence type="ECO:0000256" key="3">
    <source>
        <dbReference type="ARBA" id="ARBA00023015"/>
    </source>
</evidence>
<comment type="subcellular location">
    <subcellularLocation>
        <location evidence="1">Nucleus</location>
    </subcellularLocation>
</comment>
<feature type="domain" description="Zn(2)-C6 fungal-type" evidence="7">
    <location>
        <begin position="16"/>
        <end position="46"/>
    </location>
</feature>
<dbReference type="EMBL" id="KV878679">
    <property type="protein sequence ID" value="OJJ76892.1"/>
    <property type="molecule type" value="Genomic_DNA"/>
</dbReference>
<dbReference type="VEuPathDB" id="FungiDB:ASPBRDRAFT_190238"/>
<evidence type="ECO:0000256" key="4">
    <source>
        <dbReference type="ARBA" id="ARBA00023125"/>
    </source>
</evidence>
<dbReference type="AlphaFoldDB" id="A0A1L9UZ91"/>
<dbReference type="CDD" id="cd12148">
    <property type="entry name" value="fungal_TF_MHR"/>
    <property type="match status" value="1"/>
</dbReference>
<dbReference type="SMART" id="SM00066">
    <property type="entry name" value="GAL4"/>
    <property type="match status" value="1"/>
</dbReference>
<evidence type="ECO:0000256" key="5">
    <source>
        <dbReference type="ARBA" id="ARBA00023163"/>
    </source>
</evidence>
<keyword evidence="5" id="KW-0804">Transcription</keyword>
<evidence type="ECO:0000256" key="6">
    <source>
        <dbReference type="ARBA" id="ARBA00023242"/>
    </source>
</evidence>
<dbReference type="PANTHER" id="PTHR47338:SF3">
    <property type="entry name" value="C6 FINGER DOMAIN TRANSCRIPTION FACTOR DBAA-RELATED"/>
    <property type="match status" value="1"/>
</dbReference>
<name>A0A1L9UZ91_ASPBC</name>
<dbReference type="Pfam" id="PF04082">
    <property type="entry name" value="Fungal_trans"/>
    <property type="match status" value="1"/>
</dbReference>
<protein>
    <recommendedName>
        <fullName evidence="7">Zn(2)-C6 fungal-type domain-containing protein</fullName>
    </recommendedName>
</protein>
<dbReference type="PROSITE" id="PS00463">
    <property type="entry name" value="ZN2_CY6_FUNGAL_1"/>
    <property type="match status" value="1"/>
</dbReference>
<dbReference type="GO" id="GO:0005634">
    <property type="term" value="C:nucleus"/>
    <property type="evidence" value="ECO:0007669"/>
    <property type="project" value="UniProtKB-SubCell"/>
</dbReference>
<dbReference type="GO" id="GO:0006351">
    <property type="term" value="P:DNA-templated transcription"/>
    <property type="evidence" value="ECO:0007669"/>
    <property type="project" value="InterPro"/>
</dbReference>
<dbReference type="SMART" id="SM00906">
    <property type="entry name" value="Fungal_trans"/>
    <property type="match status" value="1"/>
</dbReference>
<keyword evidence="2" id="KW-0479">Metal-binding</keyword>
<dbReference type="CDD" id="cd00067">
    <property type="entry name" value="GAL4"/>
    <property type="match status" value="1"/>
</dbReference>
<keyword evidence="9" id="KW-1185">Reference proteome</keyword>
<dbReference type="SUPFAM" id="SSF57701">
    <property type="entry name" value="Zn2/Cys6 DNA-binding domain"/>
    <property type="match status" value="1"/>
</dbReference>
<dbReference type="STRING" id="767769.A0A1L9UZ91"/>
<dbReference type="PANTHER" id="PTHR47338">
    <property type="entry name" value="ZN(II)2CYS6 TRANSCRIPTION FACTOR (EUROFUNG)-RELATED"/>
    <property type="match status" value="1"/>
</dbReference>
<dbReference type="Pfam" id="PF00172">
    <property type="entry name" value="Zn_clus"/>
    <property type="match status" value="1"/>
</dbReference>
<dbReference type="GO" id="GO:0008270">
    <property type="term" value="F:zinc ion binding"/>
    <property type="evidence" value="ECO:0007669"/>
    <property type="project" value="InterPro"/>
</dbReference>
<dbReference type="OrthoDB" id="3037908at2759"/>
<dbReference type="OMA" id="RSPFNEC"/>
<evidence type="ECO:0000313" key="9">
    <source>
        <dbReference type="Proteomes" id="UP000184499"/>
    </source>
</evidence>
<organism evidence="8 9">
    <name type="scientific">Aspergillus brasiliensis (strain CBS 101740 / IMI 381727 / IBT 21946)</name>
    <dbReference type="NCBI Taxonomy" id="767769"/>
    <lineage>
        <taxon>Eukaryota</taxon>
        <taxon>Fungi</taxon>
        <taxon>Dikarya</taxon>
        <taxon>Ascomycota</taxon>
        <taxon>Pezizomycotina</taxon>
        <taxon>Eurotiomycetes</taxon>
        <taxon>Eurotiomycetidae</taxon>
        <taxon>Eurotiales</taxon>
        <taxon>Aspergillaceae</taxon>
        <taxon>Aspergillus</taxon>
        <taxon>Aspergillus subgen. Circumdati</taxon>
    </lineage>
</organism>
<dbReference type="InterPro" id="IPR007219">
    <property type="entry name" value="XnlR_reg_dom"/>
</dbReference>
<dbReference type="InterPro" id="IPR036864">
    <property type="entry name" value="Zn2-C6_fun-type_DNA-bd_sf"/>
</dbReference>
<evidence type="ECO:0000256" key="1">
    <source>
        <dbReference type="ARBA" id="ARBA00004123"/>
    </source>
</evidence>
<keyword evidence="3" id="KW-0805">Transcription regulation</keyword>
<keyword evidence="4" id="KW-0238">DNA-binding</keyword>